<name>A0A289GA08_VIBAN</name>
<dbReference type="SUPFAM" id="SSF46785">
    <property type="entry name" value="Winged helix' DNA-binding domain"/>
    <property type="match status" value="1"/>
</dbReference>
<comment type="similarity">
    <text evidence="1">Belongs to the LysR transcriptional regulatory family.</text>
</comment>
<dbReference type="InterPro" id="IPR036388">
    <property type="entry name" value="WH-like_DNA-bd_sf"/>
</dbReference>
<proteinExistence type="inferred from homology"/>
<sequence>MNKLLNMEVFVAIVEQQGLAEAAKAINMSAASVTLKLQELERHYGVKLLQRTTRKIALTEAGERFYPLCLQTLANITEVESSLFAEKTHLEGNIKISAPKDLGRQHLLPLLDSLLARHPKIVPQITFSDSVLGIYETKLDLVLRYGTLKDSQLVSRKLATSRRVLCASPAYLACHGQPTHPEDLKQHACLGMLRKSESLTRWSFLKGDAVQDILIKPSRLSNDGEVIRQWALEGAGIALKSQLDIQPDLNAGKLVLLLEDYRQSFSSHDLATGSDLHLLYPNRDHQPSRIKILIEEIVRYFEKRTLPTGQ</sequence>
<dbReference type="Pfam" id="PF00126">
    <property type="entry name" value="HTH_1"/>
    <property type="match status" value="1"/>
</dbReference>
<dbReference type="EMBL" id="CP034672">
    <property type="protein sequence ID" value="AZS26132.1"/>
    <property type="molecule type" value="Genomic_DNA"/>
</dbReference>
<dbReference type="AlphaFoldDB" id="A0A289GA08"/>
<dbReference type="GO" id="GO:0003677">
    <property type="term" value="F:DNA binding"/>
    <property type="evidence" value="ECO:0007669"/>
    <property type="project" value="UniProtKB-KW"/>
</dbReference>
<accession>A0A289GA08</accession>
<dbReference type="SUPFAM" id="SSF53850">
    <property type="entry name" value="Periplasmic binding protein-like II"/>
    <property type="match status" value="1"/>
</dbReference>
<dbReference type="InterPro" id="IPR000847">
    <property type="entry name" value="LysR_HTH_N"/>
</dbReference>
<dbReference type="PANTHER" id="PTHR30537">
    <property type="entry name" value="HTH-TYPE TRANSCRIPTIONAL REGULATOR"/>
    <property type="match status" value="1"/>
</dbReference>
<keyword evidence="3" id="KW-0238">DNA-binding</keyword>
<dbReference type="CDD" id="cd08422">
    <property type="entry name" value="PBP2_CrgA_like"/>
    <property type="match status" value="1"/>
</dbReference>
<keyword evidence="2" id="KW-0805">Transcription regulation</keyword>
<reference evidence="5 6" key="1">
    <citation type="submission" date="2018-12" db="EMBL/GenBank/DDBJ databases">
        <title>Characterization and Draft Genome of Vibrio anguillarum J360 Marine Pathogen Isolated from an Outbreak in Lumpfish (Cyclopterus lumpus).</title>
        <authorList>
            <person name="Vasquez J.I."/>
            <person name="Cao T."/>
            <person name="Chakraborty S."/>
            <person name="Gnanagobal H."/>
            <person name="Wescot J."/>
            <person name="Boyce D."/>
            <person name="Santander J."/>
        </authorList>
    </citation>
    <scope>NUCLEOTIDE SEQUENCE [LARGE SCALE GENOMIC DNA]</scope>
    <source>
        <strain evidence="5 6">J360</strain>
    </source>
</reference>
<dbReference type="PROSITE" id="PS50931">
    <property type="entry name" value="HTH_LYSR"/>
    <property type="match status" value="1"/>
</dbReference>
<dbReference type="GO" id="GO:0003700">
    <property type="term" value="F:DNA-binding transcription factor activity"/>
    <property type="evidence" value="ECO:0007669"/>
    <property type="project" value="InterPro"/>
</dbReference>
<evidence type="ECO:0000313" key="5">
    <source>
        <dbReference type="EMBL" id="AZS26132.1"/>
    </source>
</evidence>
<evidence type="ECO:0000256" key="3">
    <source>
        <dbReference type="ARBA" id="ARBA00023125"/>
    </source>
</evidence>
<protein>
    <submittedName>
        <fullName evidence="5">LysR family transcriptional regulator</fullName>
    </submittedName>
</protein>
<keyword evidence="4" id="KW-0804">Transcription</keyword>
<dbReference type="InterPro" id="IPR005119">
    <property type="entry name" value="LysR_subst-bd"/>
</dbReference>
<dbReference type="FunFam" id="3.40.190.290:FF:000001">
    <property type="entry name" value="Transcriptional regulator, LysR family"/>
    <property type="match status" value="1"/>
</dbReference>
<dbReference type="InterPro" id="IPR058163">
    <property type="entry name" value="LysR-type_TF_proteobact-type"/>
</dbReference>
<dbReference type="RefSeq" id="WP_019282870.1">
    <property type="nucleotide sequence ID" value="NZ_CP023054.1"/>
</dbReference>
<dbReference type="Gene3D" id="1.10.10.10">
    <property type="entry name" value="Winged helix-like DNA-binding domain superfamily/Winged helix DNA-binding domain"/>
    <property type="match status" value="1"/>
</dbReference>
<dbReference type="Proteomes" id="UP000256923">
    <property type="component" value="Chromosome 1"/>
</dbReference>
<dbReference type="Pfam" id="PF03466">
    <property type="entry name" value="LysR_substrate"/>
    <property type="match status" value="1"/>
</dbReference>
<evidence type="ECO:0000256" key="4">
    <source>
        <dbReference type="ARBA" id="ARBA00023163"/>
    </source>
</evidence>
<evidence type="ECO:0000313" key="6">
    <source>
        <dbReference type="Proteomes" id="UP000256923"/>
    </source>
</evidence>
<evidence type="ECO:0000256" key="1">
    <source>
        <dbReference type="ARBA" id="ARBA00009437"/>
    </source>
</evidence>
<organism evidence="5 6">
    <name type="scientific">Vibrio anguillarum</name>
    <name type="common">Listonella anguillarum</name>
    <dbReference type="NCBI Taxonomy" id="55601"/>
    <lineage>
        <taxon>Bacteria</taxon>
        <taxon>Pseudomonadati</taxon>
        <taxon>Pseudomonadota</taxon>
        <taxon>Gammaproteobacteria</taxon>
        <taxon>Vibrionales</taxon>
        <taxon>Vibrionaceae</taxon>
        <taxon>Vibrio</taxon>
    </lineage>
</organism>
<dbReference type="FunFam" id="1.10.10.10:FF:000001">
    <property type="entry name" value="LysR family transcriptional regulator"/>
    <property type="match status" value="1"/>
</dbReference>
<dbReference type="InterPro" id="IPR036390">
    <property type="entry name" value="WH_DNA-bd_sf"/>
</dbReference>
<dbReference type="PANTHER" id="PTHR30537:SF5">
    <property type="entry name" value="HTH-TYPE TRANSCRIPTIONAL ACTIVATOR TTDR-RELATED"/>
    <property type="match status" value="1"/>
</dbReference>
<gene>
    <name evidence="5" type="ORF">DYL72_14540</name>
</gene>
<dbReference type="Gene3D" id="3.40.190.290">
    <property type="match status" value="1"/>
</dbReference>
<evidence type="ECO:0000256" key="2">
    <source>
        <dbReference type="ARBA" id="ARBA00023015"/>
    </source>
</evidence>